<keyword evidence="2" id="KW-1185">Reference proteome</keyword>
<dbReference type="EMBL" id="NSJZ01000013">
    <property type="protein sequence ID" value="PAU96497.1"/>
    <property type="molecule type" value="Genomic_DNA"/>
</dbReference>
<gene>
    <name evidence="1" type="ORF">CK240_13145</name>
</gene>
<protein>
    <submittedName>
        <fullName evidence="1">Uncharacterized protein</fullName>
    </submittedName>
</protein>
<dbReference type="OrthoDB" id="9781481at2"/>
<name>A0A2A2GHT5_9RHOB</name>
<sequence length="61" mass="6651">MTCGPVPKQGIDCRKLFRSFEDLRLASLREEAGCGTALQRAGYERDLQVTAGRNGHQATGL</sequence>
<dbReference type="Proteomes" id="UP000218023">
    <property type="component" value="Unassembled WGS sequence"/>
</dbReference>
<comment type="caution">
    <text evidence="1">The sequence shown here is derived from an EMBL/GenBank/DDBJ whole genome shotgun (WGS) entry which is preliminary data.</text>
</comment>
<reference evidence="1 2" key="1">
    <citation type="submission" date="2017-09" db="EMBL/GenBank/DDBJ databases">
        <title>Paracoccus alkalisoli sp. nov., isolated from saline alkaline soil.</title>
        <authorList>
            <person name="Dong X."/>
            <person name="Zhang G."/>
        </authorList>
    </citation>
    <scope>NUCLEOTIDE SEQUENCE [LARGE SCALE GENOMIC DNA]</scope>
    <source>
        <strain evidence="1 2">WN007</strain>
    </source>
</reference>
<evidence type="ECO:0000313" key="2">
    <source>
        <dbReference type="Proteomes" id="UP000218023"/>
    </source>
</evidence>
<proteinExistence type="predicted"/>
<accession>A0A2A2GHT5</accession>
<organism evidence="1 2">
    <name type="scientific">Paracoccus salipaludis</name>
    <dbReference type="NCBI Taxonomy" id="2032623"/>
    <lineage>
        <taxon>Bacteria</taxon>
        <taxon>Pseudomonadati</taxon>
        <taxon>Pseudomonadota</taxon>
        <taxon>Alphaproteobacteria</taxon>
        <taxon>Rhodobacterales</taxon>
        <taxon>Paracoccaceae</taxon>
        <taxon>Paracoccus</taxon>
    </lineage>
</organism>
<evidence type="ECO:0000313" key="1">
    <source>
        <dbReference type="EMBL" id="PAU96497.1"/>
    </source>
</evidence>
<dbReference type="RefSeq" id="WP_095640793.1">
    <property type="nucleotide sequence ID" value="NZ_NSJZ01000013.1"/>
</dbReference>
<dbReference type="AlphaFoldDB" id="A0A2A2GHT5"/>